<dbReference type="RefSeq" id="XP_007419506.1">
    <property type="nucleotide sequence ID" value="XM_007419444.1"/>
</dbReference>
<keyword evidence="3" id="KW-1185">Reference proteome</keyword>
<protein>
    <submittedName>
        <fullName evidence="2">Uncharacterized protein</fullName>
    </submittedName>
</protein>
<dbReference type="HOGENOM" id="CLU_778631_0_0_1"/>
<reference evidence="3" key="1">
    <citation type="journal article" date="2011" name="Proc. Natl. Acad. Sci. U.S.A.">
        <title>Obligate biotrophy features unraveled by the genomic analysis of rust fungi.</title>
        <authorList>
            <person name="Duplessis S."/>
            <person name="Cuomo C.A."/>
            <person name="Lin Y.-C."/>
            <person name="Aerts A."/>
            <person name="Tisserant E."/>
            <person name="Veneault-Fourrey C."/>
            <person name="Joly D.L."/>
            <person name="Hacquard S."/>
            <person name="Amselem J."/>
            <person name="Cantarel B.L."/>
            <person name="Chiu R."/>
            <person name="Coutinho P.M."/>
            <person name="Feau N."/>
            <person name="Field M."/>
            <person name="Frey P."/>
            <person name="Gelhaye E."/>
            <person name="Goldberg J."/>
            <person name="Grabherr M.G."/>
            <person name="Kodira C.D."/>
            <person name="Kohler A."/>
            <person name="Kuees U."/>
            <person name="Lindquist E.A."/>
            <person name="Lucas S.M."/>
            <person name="Mago R."/>
            <person name="Mauceli E."/>
            <person name="Morin E."/>
            <person name="Murat C."/>
            <person name="Pangilinan J.L."/>
            <person name="Park R."/>
            <person name="Pearson M."/>
            <person name="Quesneville H."/>
            <person name="Rouhier N."/>
            <person name="Sakthikumar S."/>
            <person name="Salamov A.A."/>
            <person name="Schmutz J."/>
            <person name="Selles B."/>
            <person name="Shapiro H."/>
            <person name="Tanguay P."/>
            <person name="Tuskan G.A."/>
            <person name="Henrissat B."/>
            <person name="Van de Peer Y."/>
            <person name="Rouze P."/>
            <person name="Ellis J.G."/>
            <person name="Dodds P.N."/>
            <person name="Schein J.E."/>
            <person name="Zhong S."/>
            <person name="Hamelin R.C."/>
            <person name="Grigoriev I.V."/>
            <person name="Szabo L.J."/>
            <person name="Martin F."/>
        </authorList>
    </citation>
    <scope>NUCLEOTIDE SEQUENCE [LARGE SCALE GENOMIC DNA]</scope>
    <source>
        <strain evidence="3">98AG31 / pathotype 3-4-7</strain>
    </source>
</reference>
<feature type="region of interest" description="Disordered" evidence="1">
    <location>
        <begin position="1"/>
        <end position="34"/>
    </location>
</feature>
<dbReference type="EMBL" id="GL883283">
    <property type="protein sequence ID" value="EGF97225.1"/>
    <property type="molecule type" value="Genomic_DNA"/>
</dbReference>
<dbReference type="InParanoid" id="F4SDQ1"/>
<dbReference type="KEGG" id="mlr:MELLADRAFT_86520"/>
<evidence type="ECO:0000256" key="1">
    <source>
        <dbReference type="SAM" id="MobiDB-lite"/>
    </source>
</evidence>
<evidence type="ECO:0000313" key="3">
    <source>
        <dbReference type="Proteomes" id="UP000001072"/>
    </source>
</evidence>
<accession>F4SDQ1</accession>
<name>F4SDQ1_MELLP</name>
<proteinExistence type="predicted"/>
<dbReference type="Proteomes" id="UP000001072">
    <property type="component" value="Unassembled WGS sequence"/>
</dbReference>
<dbReference type="GeneID" id="18934213"/>
<evidence type="ECO:0000313" key="2">
    <source>
        <dbReference type="EMBL" id="EGF97225.1"/>
    </source>
</evidence>
<sequence>MAFHLKTKSHGSTSGAKHRPNNHKKPSFLSSSSNQRSNLFPVFQLATLIRFSKDNRMGNRNPSHVPLPADGRIDTVTQHINGQRYPGFQGQRASHTVTPKVPPLVLASSDPFNLPPPIIPPANYSPLPARSISLGRPVHDPTARLFPSKTPLCFNRGPTPFTPSTCSQGTSSGSSINPHINPFILNASQTSQHTPSATDSTSNHNYSSPLKRHAPTDGPSVIAIGTDDDLPLDLFNDTCGAVPTAPIPATPRTDHEEDEVPDKEQTFQIYFNLYQPECPDQPEPKKSKRTPGGSRNNSAVTKSTKLKYKNFNPKLPNQLTLRPKEISFTSFRHQMFDTCNEDLPGVSEVLECTWVA</sequence>
<dbReference type="OrthoDB" id="10630307at2759"/>
<feature type="compositionally biased region" description="Basic residues" evidence="1">
    <location>
        <begin position="16"/>
        <end position="26"/>
    </location>
</feature>
<feature type="compositionally biased region" description="Polar residues" evidence="1">
    <location>
        <begin position="293"/>
        <end position="302"/>
    </location>
</feature>
<organism evidence="3">
    <name type="scientific">Melampsora larici-populina (strain 98AG31 / pathotype 3-4-7)</name>
    <name type="common">Poplar leaf rust fungus</name>
    <dbReference type="NCBI Taxonomy" id="747676"/>
    <lineage>
        <taxon>Eukaryota</taxon>
        <taxon>Fungi</taxon>
        <taxon>Dikarya</taxon>
        <taxon>Basidiomycota</taxon>
        <taxon>Pucciniomycotina</taxon>
        <taxon>Pucciniomycetes</taxon>
        <taxon>Pucciniales</taxon>
        <taxon>Melampsoraceae</taxon>
        <taxon>Melampsora</taxon>
    </lineage>
</organism>
<feature type="region of interest" description="Disordered" evidence="1">
    <location>
        <begin position="190"/>
        <end position="225"/>
    </location>
</feature>
<dbReference type="AlphaFoldDB" id="F4SDQ1"/>
<feature type="compositionally biased region" description="Polar residues" evidence="1">
    <location>
        <begin position="190"/>
        <end position="208"/>
    </location>
</feature>
<dbReference type="VEuPathDB" id="FungiDB:MELLADRAFT_86520"/>
<gene>
    <name evidence="2" type="ORF">MELLADRAFT_86520</name>
</gene>
<feature type="region of interest" description="Disordered" evidence="1">
    <location>
        <begin position="274"/>
        <end position="302"/>
    </location>
</feature>